<evidence type="ECO:0000256" key="1">
    <source>
        <dbReference type="SAM" id="Coils"/>
    </source>
</evidence>
<dbReference type="InterPro" id="IPR013103">
    <property type="entry name" value="RVT_2"/>
</dbReference>
<dbReference type="PANTHER" id="PTHR11439">
    <property type="entry name" value="GAG-POL-RELATED RETROTRANSPOSON"/>
    <property type="match status" value="1"/>
</dbReference>
<feature type="coiled-coil region" evidence="1">
    <location>
        <begin position="609"/>
        <end position="636"/>
    </location>
</feature>
<dbReference type="InterPro" id="IPR043502">
    <property type="entry name" value="DNA/RNA_pol_sf"/>
</dbReference>
<keyword evidence="1" id="KW-0175">Coiled coil</keyword>
<dbReference type="Pfam" id="PF07727">
    <property type="entry name" value="RVT_2"/>
    <property type="match status" value="1"/>
</dbReference>
<accession>A0A6L2KX50</accession>
<dbReference type="PANTHER" id="PTHR11439:SF483">
    <property type="entry name" value="PEPTIDE SYNTHASE GLIP-LIKE, PUTATIVE (AFU_ORTHOLOGUE AFUA_3G12920)-RELATED"/>
    <property type="match status" value="1"/>
</dbReference>
<evidence type="ECO:0000313" key="3">
    <source>
        <dbReference type="EMBL" id="GEU54058.1"/>
    </source>
</evidence>
<proteinExistence type="predicted"/>
<comment type="caution">
    <text evidence="3">The sequence shown here is derived from an EMBL/GenBank/DDBJ whole genome shotgun (WGS) entry which is preliminary data.</text>
</comment>
<dbReference type="EMBL" id="BKCJ010003270">
    <property type="protein sequence ID" value="GEU54058.1"/>
    <property type="molecule type" value="Genomic_DNA"/>
</dbReference>
<name>A0A6L2KX50_TANCI</name>
<evidence type="ECO:0000259" key="2">
    <source>
        <dbReference type="Pfam" id="PF07727"/>
    </source>
</evidence>
<gene>
    <name evidence="3" type="ORF">Tci_026036</name>
</gene>
<protein>
    <submittedName>
        <fullName evidence="3">Retrovirus-related Pol polyprotein from transposon TNT 1-94</fullName>
    </submittedName>
</protein>
<organism evidence="3">
    <name type="scientific">Tanacetum cinerariifolium</name>
    <name type="common">Dalmatian daisy</name>
    <name type="synonym">Chrysanthemum cinerariifolium</name>
    <dbReference type="NCBI Taxonomy" id="118510"/>
    <lineage>
        <taxon>Eukaryota</taxon>
        <taxon>Viridiplantae</taxon>
        <taxon>Streptophyta</taxon>
        <taxon>Embryophyta</taxon>
        <taxon>Tracheophyta</taxon>
        <taxon>Spermatophyta</taxon>
        <taxon>Magnoliopsida</taxon>
        <taxon>eudicotyledons</taxon>
        <taxon>Gunneridae</taxon>
        <taxon>Pentapetalae</taxon>
        <taxon>asterids</taxon>
        <taxon>campanulids</taxon>
        <taxon>Asterales</taxon>
        <taxon>Asteraceae</taxon>
        <taxon>Asteroideae</taxon>
        <taxon>Anthemideae</taxon>
        <taxon>Anthemidinae</taxon>
        <taxon>Tanacetum</taxon>
    </lineage>
</organism>
<reference evidence="3" key="1">
    <citation type="journal article" date="2019" name="Sci. Rep.">
        <title>Draft genome of Tanacetum cinerariifolium, the natural source of mosquito coil.</title>
        <authorList>
            <person name="Yamashiro T."/>
            <person name="Shiraishi A."/>
            <person name="Satake H."/>
            <person name="Nakayama K."/>
        </authorList>
    </citation>
    <scope>NUCLEOTIDE SEQUENCE</scope>
</reference>
<sequence length="1344" mass="153310">MANLSEDIQCAGFDTRPPMLDRTEFASWQKRIRLYCRGKENGVNILKSIDEGPFQIGTFRETLAKGEEGAFHLGPKRPRVYSDLSPEDKERYNTDIRATNILLQGLPKDIYALINHYTDAKDIWDNVKMLLEGSELTKEERESHLYDEFEHFRQNKGETIHVTIFVTAVKLNRELKESNYDQLYAYLKQHEAHANENKMMLERFTQHTVDPLALMTNVSPHQYFSQSSITPTSTHASPVTHQPHFADNTQLDSGLSPMDNLIENLTNTLALLTQSYKTYLPRTNNQLRTLLNTRNQATVQDGRENGVVLDEEQLLFITGGQDNAVDEDVDEPSAPTAHTMFIANLSSADHVYNEAGPSYDSDILFKVYDHDNYQDAICEHHEVHEMHDDVQPNCVVDSDSEYTGYRNIVSYDQYVKDNAEPVVQNNVSSVPNDTSMMIINEMHEHATQCVFVKAHTKLVDASLTAELVTYKEQVELYERRAKFELTEREQKIKEQLRIVITDRNIKEENLKKVLHSVNMQLNSTINHNKSMVEEVTDVLKTKAKALKEQTKTSKPIKAFRVYPPNTPGMLVPRVLPTKSQVKIDIFSLIQFFQNLKKPAKRELHQRGIQKALTKEIKEMKEIFKELEAEVDQNVVNRNSDKIERKNFLIANDNLIADCLSKKVFYIATHSELIVSRFTEMHDAHTVVQACCLELKAELYKLNAKIQNDDHNELVKRFSKLEESVATFREIVEETRVERPLDRSLASACLYTKHSQELLEYVQIKQVWKATGKLLTNVGYQWKPTEKLFTLGKQCPLTRVYYVEGLGQNLFSVGKFCNSDLEVAFRKHSCYVRDTYCVELIKCSRGSNLYTISVEGMLKSSPICLLSKASKNKSCKDIEDLGRLQPTTDIEIFVGNAPSRMGYRIYKKRTRRIMETIHVQSDELSGPMAPMQLGTGPAPLLLMPGQISSGLVPNPVPATPYVPPTNKKLEVLFQPMFDEYLEPPRVKRLVFPATAVHVPFISAGVAAGFTIIEDNLFAHADNDPFVNLFASKPSSHASSSEDASSAESTHWIYKVKLDEYGDNLKNKARLVAKGYRQEERINFEESFAPVARIEAIRIFIANAASKNITFYQMDVKTSFLNGDMKEEVYVSQPEGFVDPDHPTHVYPLKKALYGLKQAPRAWYDTLSRFLLDNKFSKGAVDPTLFTRKTGKHILLVQIYVDDIIFASINPKACDILFNEMSLKFQMSMMGQMSFFLGLQVSQSPGGIFSNPSKFALEILKKFRIDSCDLVDTPMVDRLKLDEDPLRIPVDQTRFRSMVGSLMYLTASRPDLVFAVCMCARYQASPTKKYLEALKRVFQYLRGTIN</sequence>
<dbReference type="SUPFAM" id="SSF56672">
    <property type="entry name" value="DNA/RNA polymerases"/>
    <property type="match status" value="1"/>
</dbReference>
<feature type="domain" description="Reverse transcriptase Ty1/copia-type" evidence="2">
    <location>
        <begin position="1047"/>
        <end position="1274"/>
    </location>
</feature>